<feature type="transmembrane region" description="Helical" evidence="1">
    <location>
        <begin position="76"/>
        <end position="97"/>
    </location>
</feature>
<comment type="caution">
    <text evidence="2">The sequence shown here is derived from an EMBL/GenBank/DDBJ whole genome shotgun (WGS) entry which is preliminary data.</text>
</comment>
<name>A0A9N9FF09_9GLOM</name>
<dbReference type="EMBL" id="CAJVQA010001933">
    <property type="protein sequence ID" value="CAG8531307.1"/>
    <property type="molecule type" value="Genomic_DNA"/>
</dbReference>
<evidence type="ECO:0000313" key="3">
    <source>
        <dbReference type="Proteomes" id="UP000789759"/>
    </source>
</evidence>
<keyword evidence="1" id="KW-1133">Transmembrane helix</keyword>
<evidence type="ECO:0000313" key="2">
    <source>
        <dbReference type="EMBL" id="CAG8531307.1"/>
    </source>
</evidence>
<keyword evidence="1" id="KW-0812">Transmembrane</keyword>
<gene>
    <name evidence="2" type="ORF">CPELLU_LOCUS3857</name>
</gene>
<feature type="transmembrane region" description="Helical" evidence="1">
    <location>
        <begin position="109"/>
        <end position="128"/>
    </location>
</feature>
<dbReference type="AlphaFoldDB" id="A0A9N9FF09"/>
<organism evidence="2 3">
    <name type="scientific">Cetraspora pellucida</name>
    <dbReference type="NCBI Taxonomy" id="1433469"/>
    <lineage>
        <taxon>Eukaryota</taxon>
        <taxon>Fungi</taxon>
        <taxon>Fungi incertae sedis</taxon>
        <taxon>Mucoromycota</taxon>
        <taxon>Glomeromycotina</taxon>
        <taxon>Glomeromycetes</taxon>
        <taxon>Diversisporales</taxon>
        <taxon>Gigasporaceae</taxon>
        <taxon>Cetraspora</taxon>
    </lineage>
</organism>
<keyword evidence="1" id="KW-0472">Membrane</keyword>
<sequence length="304" mass="35782">MSSEQDEDFIKTPQEVKYFIVESNENYKLARKNKSDNPDNSDIDENLKHQIIKFFIVKLNEEYKSYQKNMRFRQNLFVAEIFISLTSIFLGQLFALAEDSDIMTKIGTQLSSVFGVIGVLVTIVTAYLNNTAQKYFEAGSSTELDESTFKLMYLHIDDKVIKEFGGIWIGVIILSKSCDFIESLELRIYAKEVNQDDSLDNKKTNDEVKEAYVNDSLEHDDNDYVFPSRLKYDRKYMYDKRKSKEGMEGVTQNEPKEFKKPQKTFRLFHLQLFPLWVTNIELILNEIRPIIIDKYKDYKKQKYI</sequence>
<feature type="non-terminal residue" evidence="2">
    <location>
        <position position="304"/>
    </location>
</feature>
<protein>
    <submittedName>
        <fullName evidence="2">12184_t:CDS:1</fullName>
    </submittedName>
</protein>
<dbReference type="Proteomes" id="UP000789759">
    <property type="component" value="Unassembled WGS sequence"/>
</dbReference>
<accession>A0A9N9FF09</accession>
<evidence type="ECO:0000256" key="1">
    <source>
        <dbReference type="SAM" id="Phobius"/>
    </source>
</evidence>
<keyword evidence="3" id="KW-1185">Reference proteome</keyword>
<proteinExistence type="predicted"/>
<reference evidence="2" key="1">
    <citation type="submission" date="2021-06" db="EMBL/GenBank/DDBJ databases">
        <authorList>
            <person name="Kallberg Y."/>
            <person name="Tangrot J."/>
            <person name="Rosling A."/>
        </authorList>
    </citation>
    <scope>NUCLEOTIDE SEQUENCE</scope>
    <source>
        <strain evidence="2">FL966</strain>
    </source>
</reference>